<feature type="region of interest" description="Disordered" evidence="1">
    <location>
        <begin position="35"/>
        <end position="82"/>
    </location>
</feature>
<dbReference type="AlphaFoldDB" id="A0A3A2ZKV3"/>
<dbReference type="EMBL" id="MVGC01000191">
    <property type="protein sequence ID" value="RJE22017.1"/>
    <property type="molecule type" value="Genomic_DNA"/>
</dbReference>
<feature type="compositionally biased region" description="Basic and acidic residues" evidence="1">
    <location>
        <begin position="52"/>
        <end position="61"/>
    </location>
</feature>
<proteinExistence type="predicted"/>
<keyword evidence="3" id="KW-1185">Reference proteome</keyword>
<comment type="caution">
    <text evidence="2">The sequence shown here is derived from an EMBL/GenBank/DDBJ whole genome shotgun (WGS) entry which is preliminary data.</text>
</comment>
<feature type="compositionally biased region" description="Low complexity" evidence="1">
    <location>
        <begin position="39"/>
        <end position="51"/>
    </location>
</feature>
<organism evidence="2 3">
    <name type="scientific">Aspergillus sclerotialis</name>
    <dbReference type="NCBI Taxonomy" id="2070753"/>
    <lineage>
        <taxon>Eukaryota</taxon>
        <taxon>Fungi</taxon>
        <taxon>Dikarya</taxon>
        <taxon>Ascomycota</taxon>
        <taxon>Pezizomycotina</taxon>
        <taxon>Eurotiomycetes</taxon>
        <taxon>Eurotiomycetidae</taxon>
        <taxon>Eurotiales</taxon>
        <taxon>Aspergillaceae</taxon>
        <taxon>Aspergillus</taxon>
        <taxon>Aspergillus subgen. Polypaecilum</taxon>
    </lineage>
</organism>
<dbReference type="OrthoDB" id="4201296at2759"/>
<gene>
    <name evidence="2" type="ORF">PHISCL_05642</name>
</gene>
<feature type="compositionally biased region" description="Low complexity" evidence="1">
    <location>
        <begin position="72"/>
        <end position="82"/>
    </location>
</feature>
<protein>
    <submittedName>
        <fullName evidence="2">Uncharacterized protein</fullName>
    </submittedName>
</protein>
<reference evidence="3" key="1">
    <citation type="submission" date="2017-02" db="EMBL/GenBank/DDBJ databases">
        <authorList>
            <person name="Tafer H."/>
            <person name="Lopandic K."/>
        </authorList>
    </citation>
    <scope>NUCLEOTIDE SEQUENCE [LARGE SCALE GENOMIC DNA]</scope>
    <source>
        <strain evidence="3">CBS 366.77</strain>
    </source>
</reference>
<evidence type="ECO:0000313" key="3">
    <source>
        <dbReference type="Proteomes" id="UP000266188"/>
    </source>
</evidence>
<name>A0A3A2ZKV3_9EURO</name>
<dbReference type="STRING" id="2070753.A0A3A2ZKV3"/>
<evidence type="ECO:0000256" key="1">
    <source>
        <dbReference type="SAM" id="MobiDB-lite"/>
    </source>
</evidence>
<sequence length="82" mass="9342">MRDMPSRFIEILDPKDTIRVSVWDVRLEDVLAHQEAVVTRSRSSTQSSGKGSLDKDSDRENGSPPSQRWKRISNILSSRRSS</sequence>
<dbReference type="Proteomes" id="UP000266188">
    <property type="component" value="Unassembled WGS sequence"/>
</dbReference>
<evidence type="ECO:0000313" key="2">
    <source>
        <dbReference type="EMBL" id="RJE22017.1"/>
    </source>
</evidence>
<accession>A0A3A2ZKV3</accession>